<evidence type="ECO:0000256" key="1">
    <source>
        <dbReference type="SAM" id="Phobius"/>
    </source>
</evidence>
<dbReference type="GO" id="GO:0042765">
    <property type="term" value="C:GPI-anchor transamidase complex"/>
    <property type="evidence" value="ECO:0007669"/>
    <property type="project" value="InterPro"/>
</dbReference>
<dbReference type="GO" id="GO:0016255">
    <property type="term" value="P:attachment of GPI anchor to protein"/>
    <property type="evidence" value="ECO:0007669"/>
    <property type="project" value="InterPro"/>
</dbReference>
<keyword evidence="1" id="KW-1133">Transmembrane helix</keyword>
<feature type="signal peptide" evidence="2">
    <location>
        <begin position="1"/>
        <end position="15"/>
    </location>
</feature>
<name>A0AAV5RII8_STABA</name>
<feature type="chain" id="PRO_5043697375" evidence="2">
    <location>
        <begin position="16"/>
        <end position="517"/>
    </location>
</feature>
<keyword evidence="1" id="KW-0812">Transmembrane</keyword>
<dbReference type="AlphaFoldDB" id="A0AAV5RII8"/>
<dbReference type="Proteomes" id="UP001362899">
    <property type="component" value="Unassembled WGS sequence"/>
</dbReference>
<proteinExistence type="predicted"/>
<comment type="caution">
    <text evidence="3">The sequence shown here is derived from an EMBL/GenBank/DDBJ whole genome shotgun (WGS) entry which is preliminary data.</text>
</comment>
<keyword evidence="1" id="KW-0472">Membrane</keyword>
<sequence length="517" mass="57870">MLVFILFQLACALYAENLDIKPLSNNELFSTFNFTMQQAISPIPPIEYSIFPRSLGEILQSTMTSELHIRFGHGVWDSDSWGALPQNGLITGGSGVEIWAFISAADQQHALRQWNQLVNQLSGYFCASMGFADETVVTFPSMQAMAPRGGNMNTILMRASLPAEPVCTENLTPFLKLLPCRNKAGLSTMLSGNRVFASKWQTMSVDVFPFEEELRLEQIVSLVSDVKRNFTDPLPYPELETDLDCDSYRGDGACFPVKKSEVAFNLTTIFGYFERDLCILGDAKIKVDLPVGWTVNNDTKYESILDETIPELEFVSNGKASFDNLPPPFIVDRSFSGYGMQNGGVRVVITNNRPYPINVRYLESWPHFVKLFMHTLSLGGNGTIVNKTYLPSLNKNSAFLELELEIVDSIVLEFEFEKSLLLLEEYPPDANHGFEISPALTILKDGDYVYEDRTPSMLLPLPVPDFSMPYNVVILTSTVMGLAFGTIYNLLVRDVVPLSQVPVHSENLLQKVLKKIK</sequence>
<evidence type="ECO:0000313" key="3">
    <source>
        <dbReference type="EMBL" id="GMM50907.1"/>
    </source>
</evidence>
<dbReference type="EMBL" id="BTGC01000003">
    <property type="protein sequence ID" value="GMM50907.1"/>
    <property type="molecule type" value="Genomic_DNA"/>
</dbReference>
<evidence type="ECO:0000256" key="2">
    <source>
        <dbReference type="SAM" id="SignalP"/>
    </source>
</evidence>
<organism evidence="3 4">
    <name type="scientific">Starmerella bacillaris</name>
    <name type="common">Yeast</name>
    <name type="synonym">Candida zemplinina</name>
    <dbReference type="NCBI Taxonomy" id="1247836"/>
    <lineage>
        <taxon>Eukaryota</taxon>
        <taxon>Fungi</taxon>
        <taxon>Dikarya</taxon>
        <taxon>Ascomycota</taxon>
        <taxon>Saccharomycotina</taxon>
        <taxon>Dipodascomycetes</taxon>
        <taxon>Dipodascales</taxon>
        <taxon>Trichomonascaceae</taxon>
        <taxon>Starmerella</taxon>
    </lineage>
</organism>
<dbReference type="InterPro" id="IPR007245">
    <property type="entry name" value="PIG-T"/>
</dbReference>
<feature type="transmembrane region" description="Helical" evidence="1">
    <location>
        <begin position="468"/>
        <end position="491"/>
    </location>
</feature>
<dbReference type="Pfam" id="PF04113">
    <property type="entry name" value="Gpi16"/>
    <property type="match status" value="1"/>
</dbReference>
<gene>
    <name evidence="3" type="ORF">DASB73_018650</name>
</gene>
<protein>
    <submittedName>
        <fullName evidence="3">GPI-anchor transamidase subunit</fullName>
    </submittedName>
</protein>
<reference evidence="3 4" key="1">
    <citation type="journal article" date="2023" name="Elife">
        <title>Identification of key yeast species and microbe-microbe interactions impacting larval growth of Drosophila in the wild.</title>
        <authorList>
            <person name="Mure A."/>
            <person name="Sugiura Y."/>
            <person name="Maeda R."/>
            <person name="Honda K."/>
            <person name="Sakurai N."/>
            <person name="Takahashi Y."/>
            <person name="Watada M."/>
            <person name="Katoh T."/>
            <person name="Gotoh A."/>
            <person name="Gotoh Y."/>
            <person name="Taniguchi I."/>
            <person name="Nakamura K."/>
            <person name="Hayashi T."/>
            <person name="Katayama T."/>
            <person name="Uemura T."/>
            <person name="Hattori Y."/>
        </authorList>
    </citation>
    <scope>NUCLEOTIDE SEQUENCE [LARGE SCALE GENOMIC DNA]</scope>
    <source>
        <strain evidence="3 4">SB-73</strain>
    </source>
</reference>
<keyword evidence="4" id="KW-1185">Reference proteome</keyword>
<keyword evidence="2" id="KW-0732">Signal</keyword>
<dbReference type="PANTHER" id="PTHR12959:SF11">
    <property type="entry name" value="GPI TRANSAMIDASE COMPONENT PIG-T"/>
    <property type="match status" value="1"/>
</dbReference>
<evidence type="ECO:0000313" key="4">
    <source>
        <dbReference type="Proteomes" id="UP001362899"/>
    </source>
</evidence>
<dbReference type="PANTHER" id="PTHR12959">
    <property type="entry name" value="GPI TRANSAMIDASE COMPONENT PIG-T-RELATED"/>
    <property type="match status" value="1"/>
</dbReference>
<accession>A0AAV5RII8</accession>